<evidence type="ECO:0000256" key="7">
    <source>
        <dbReference type="ARBA" id="ARBA00023136"/>
    </source>
</evidence>
<feature type="transmembrane region" description="Helical" evidence="8">
    <location>
        <begin position="154"/>
        <end position="176"/>
    </location>
</feature>
<keyword evidence="4" id="KW-1003">Cell membrane</keyword>
<accession>A0A2K9LP25</accession>
<dbReference type="PANTHER" id="PTHR30472:SF25">
    <property type="entry name" value="ABC TRANSPORTER PERMEASE PROTEIN MJ0876-RELATED"/>
    <property type="match status" value="1"/>
</dbReference>
<evidence type="ECO:0000256" key="1">
    <source>
        <dbReference type="ARBA" id="ARBA00004651"/>
    </source>
</evidence>
<dbReference type="GO" id="GO:0005886">
    <property type="term" value="C:plasma membrane"/>
    <property type="evidence" value="ECO:0007669"/>
    <property type="project" value="UniProtKB-SubCell"/>
</dbReference>
<dbReference type="FunFam" id="1.10.3470.10:FF:000001">
    <property type="entry name" value="Vitamin B12 ABC transporter permease BtuC"/>
    <property type="match status" value="1"/>
</dbReference>
<dbReference type="InterPro" id="IPR037294">
    <property type="entry name" value="ABC_BtuC-like"/>
</dbReference>
<feature type="transmembrane region" description="Helical" evidence="8">
    <location>
        <begin position="286"/>
        <end position="306"/>
    </location>
</feature>
<feature type="transmembrane region" description="Helical" evidence="8">
    <location>
        <begin position="124"/>
        <end position="142"/>
    </location>
</feature>
<proteinExistence type="inferred from homology"/>
<dbReference type="AlphaFoldDB" id="A0A2K9LP25"/>
<dbReference type="Pfam" id="PF01032">
    <property type="entry name" value="FecCD"/>
    <property type="match status" value="1"/>
</dbReference>
<comment type="subcellular location">
    <subcellularLocation>
        <location evidence="1">Cell membrane</location>
        <topology evidence="1">Multi-pass membrane protein</topology>
    </subcellularLocation>
</comment>
<feature type="transmembrane region" description="Helical" evidence="8">
    <location>
        <begin position="63"/>
        <end position="83"/>
    </location>
</feature>
<evidence type="ECO:0000256" key="8">
    <source>
        <dbReference type="SAM" id="Phobius"/>
    </source>
</evidence>
<gene>
    <name evidence="9" type="ORF">Kalk_16350</name>
</gene>
<dbReference type="EMBL" id="CP022684">
    <property type="protein sequence ID" value="AUM13901.1"/>
    <property type="molecule type" value="Genomic_DNA"/>
</dbReference>
<dbReference type="GO" id="GO:0033214">
    <property type="term" value="P:siderophore-iron import into cell"/>
    <property type="evidence" value="ECO:0007669"/>
    <property type="project" value="TreeGrafter"/>
</dbReference>
<evidence type="ECO:0008006" key="11">
    <source>
        <dbReference type="Google" id="ProtNLM"/>
    </source>
</evidence>
<keyword evidence="10" id="KW-1185">Reference proteome</keyword>
<keyword evidence="3" id="KW-0813">Transport</keyword>
<organism evidence="9 10">
    <name type="scientific">Ketobacter alkanivorans</name>
    <dbReference type="NCBI Taxonomy" id="1917421"/>
    <lineage>
        <taxon>Bacteria</taxon>
        <taxon>Pseudomonadati</taxon>
        <taxon>Pseudomonadota</taxon>
        <taxon>Gammaproteobacteria</taxon>
        <taxon>Pseudomonadales</taxon>
        <taxon>Ketobacteraceae</taxon>
        <taxon>Ketobacter</taxon>
    </lineage>
</organism>
<feature type="transmembrane region" description="Helical" evidence="8">
    <location>
        <begin position="196"/>
        <end position="216"/>
    </location>
</feature>
<dbReference type="OrthoDB" id="9055647at2"/>
<evidence type="ECO:0000313" key="9">
    <source>
        <dbReference type="EMBL" id="AUM13901.1"/>
    </source>
</evidence>
<dbReference type="PANTHER" id="PTHR30472">
    <property type="entry name" value="FERRIC ENTEROBACTIN TRANSPORT SYSTEM PERMEASE PROTEIN"/>
    <property type="match status" value="1"/>
</dbReference>
<dbReference type="SUPFAM" id="SSF81345">
    <property type="entry name" value="ABC transporter involved in vitamin B12 uptake, BtuC"/>
    <property type="match status" value="1"/>
</dbReference>
<dbReference type="Gene3D" id="1.10.3470.10">
    <property type="entry name" value="ABC transporter involved in vitamin B12 uptake, BtuC"/>
    <property type="match status" value="1"/>
</dbReference>
<evidence type="ECO:0000256" key="4">
    <source>
        <dbReference type="ARBA" id="ARBA00022475"/>
    </source>
</evidence>
<comment type="similarity">
    <text evidence="2">Belongs to the binding-protein-dependent transport system permease family. FecCD subfamily.</text>
</comment>
<keyword evidence="5 8" id="KW-0812">Transmembrane</keyword>
<name>A0A2K9LP25_9GAMM</name>
<evidence type="ECO:0000313" key="10">
    <source>
        <dbReference type="Proteomes" id="UP000235116"/>
    </source>
</evidence>
<dbReference type="KEGG" id="kak:Kalk_16350"/>
<feature type="transmembrane region" description="Helical" evidence="8">
    <location>
        <begin position="95"/>
        <end position="118"/>
    </location>
</feature>
<dbReference type="GO" id="GO:0022857">
    <property type="term" value="F:transmembrane transporter activity"/>
    <property type="evidence" value="ECO:0007669"/>
    <property type="project" value="InterPro"/>
</dbReference>
<keyword evidence="6 8" id="KW-1133">Transmembrane helix</keyword>
<dbReference type="Proteomes" id="UP000235116">
    <property type="component" value="Chromosome"/>
</dbReference>
<sequence length="344" mass="36351">MFHTRPVAFLLLLFGLLLLSILLSLSLGSVEVPLGELVQVIMNRLAGNPEQSTADLVIWQIRMPRVCLSVLVGVCLALSGAMVQGLFRNPLADPSLIGVSGGAAVGAALAIVLGASFSPFAASWNLPVFAFLGGTLVTALVYRLGVGPMGTSVATMLLAGVAINAMTSACISYLATTAEDVRLRNLVYWLMGSFNVASWEKVLWVAPFTLLSLLMIPKLWKGLNALLLGESEARHLGVVVKRLRLWVILLAALAVGVSVAAVGVIGFVGLVVPHIVRLMLGPDHRWLLPGAALLGATLLSLADLAARTVVEPLELPVGVLTAVLGAPFFLFLVVQRRRGQLYGL</sequence>
<dbReference type="InterPro" id="IPR000522">
    <property type="entry name" value="ABC_transptr_permease_BtuC"/>
</dbReference>
<evidence type="ECO:0000256" key="2">
    <source>
        <dbReference type="ARBA" id="ARBA00007935"/>
    </source>
</evidence>
<evidence type="ECO:0000256" key="6">
    <source>
        <dbReference type="ARBA" id="ARBA00022989"/>
    </source>
</evidence>
<reference evidence="10" key="1">
    <citation type="submission" date="2017-08" db="EMBL/GenBank/DDBJ databases">
        <title>Direct submision.</title>
        <authorList>
            <person name="Kim S.-J."/>
            <person name="Rhee S.-K."/>
        </authorList>
    </citation>
    <scope>NUCLEOTIDE SEQUENCE [LARGE SCALE GENOMIC DNA]</scope>
    <source>
        <strain evidence="10">GI5</strain>
    </source>
</reference>
<dbReference type="CDD" id="cd06550">
    <property type="entry name" value="TM_ABC_iron-siderophores_like"/>
    <property type="match status" value="1"/>
</dbReference>
<dbReference type="RefSeq" id="WP_101895276.1">
    <property type="nucleotide sequence ID" value="NZ_CP022684.1"/>
</dbReference>
<keyword evidence="7 8" id="KW-0472">Membrane</keyword>
<feature type="transmembrane region" description="Helical" evidence="8">
    <location>
        <begin position="313"/>
        <end position="334"/>
    </location>
</feature>
<protein>
    <recommendedName>
        <fullName evidence="11">Iron ABC transporter</fullName>
    </recommendedName>
</protein>
<evidence type="ECO:0000256" key="5">
    <source>
        <dbReference type="ARBA" id="ARBA00022692"/>
    </source>
</evidence>
<feature type="transmembrane region" description="Helical" evidence="8">
    <location>
        <begin position="245"/>
        <end position="274"/>
    </location>
</feature>
<evidence type="ECO:0000256" key="3">
    <source>
        <dbReference type="ARBA" id="ARBA00022448"/>
    </source>
</evidence>